<dbReference type="Gene3D" id="3.30.70.270">
    <property type="match status" value="1"/>
</dbReference>
<dbReference type="PANTHER" id="PTHR24559:SF431">
    <property type="entry name" value="RNA-DIRECTED DNA POLYMERASE HOMOLOG"/>
    <property type="match status" value="1"/>
</dbReference>
<dbReference type="Gene3D" id="3.10.10.10">
    <property type="entry name" value="HIV Type 1 Reverse Transcriptase, subunit A, domain 1"/>
    <property type="match status" value="1"/>
</dbReference>
<dbReference type="Proteomes" id="UP001054821">
    <property type="component" value="Chromosome 8"/>
</dbReference>
<comment type="caution">
    <text evidence="1">The sequence shown here is derived from an EMBL/GenBank/DDBJ whole genome shotgun (WGS) entry which is preliminary data.</text>
</comment>
<name>A0AAD4UWM7_PRUDU</name>
<accession>A0AAD4UWM7</accession>
<gene>
    <name evidence="1" type="ORF">L3X38_042331</name>
</gene>
<dbReference type="InterPro" id="IPR043502">
    <property type="entry name" value="DNA/RNA_pol_sf"/>
</dbReference>
<organism evidence="1 2">
    <name type="scientific">Prunus dulcis</name>
    <name type="common">Almond</name>
    <name type="synonym">Amygdalus dulcis</name>
    <dbReference type="NCBI Taxonomy" id="3755"/>
    <lineage>
        <taxon>Eukaryota</taxon>
        <taxon>Viridiplantae</taxon>
        <taxon>Streptophyta</taxon>
        <taxon>Embryophyta</taxon>
        <taxon>Tracheophyta</taxon>
        <taxon>Spermatophyta</taxon>
        <taxon>Magnoliopsida</taxon>
        <taxon>eudicotyledons</taxon>
        <taxon>Gunneridae</taxon>
        <taxon>Pentapetalae</taxon>
        <taxon>rosids</taxon>
        <taxon>fabids</taxon>
        <taxon>Rosales</taxon>
        <taxon>Rosaceae</taxon>
        <taxon>Amygdaloideae</taxon>
        <taxon>Amygdaleae</taxon>
        <taxon>Prunus</taxon>
    </lineage>
</organism>
<dbReference type="AlphaFoldDB" id="A0AAD4UWM7"/>
<keyword evidence="2" id="KW-1185">Reference proteome</keyword>
<evidence type="ECO:0008006" key="3">
    <source>
        <dbReference type="Google" id="ProtNLM"/>
    </source>
</evidence>
<dbReference type="PANTHER" id="PTHR24559">
    <property type="entry name" value="TRANSPOSON TY3-I GAG-POL POLYPROTEIN"/>
    <property type="match status" value="1"/>
</dbReference>
<protein>
    <recommendedName>
        <fullName evidence="3">Transposable element protein</fullName>
    </recommendedName>
</protein>
<dbReference type="SUPFAM" id="SSF56672">
    <property type="entry name" value="DNA/RNA polymerases"/>
    <property type="match status" value="1"/>
</dbReference>
<reference evidence="1 2" key="1">
    <citation type="journal article" date="2022" name="G3 (Bethesda)">
        <title>Whole-genome sequence and methylome profiling of the almond [Prunus dulcis (Mill.) D.A. Webb] cultivar 'Nonpareil'.</title>
        <authorList>
            <person name="D'Amico-Willman K.M."/>
            <person name="Ouma W.Z."/>
            <person name="Meulia T."/>
            <person name="Sideli G.M."/>
            <person name="Gradziel T.M."/>
            <person name="Fresnedo-Ramirez J."/>
        </authorList>
    </citation>
    <scope>NUCLEOTIDE SEQUENCE [LARGE SCALE GENOMIC DNA]</scope>
    <source>
        <strain evidence="1">Clone GOH B32 T37-40</strain>
    </source>
</reference>
<dbReference type="InterPro" id="IPR043128">
    <property type="entry name" value="Rev_trsase/Diguanyl_cyclase"/>
</dbReference>
<sequence>MASTGTSFATDSMSTPLVSLWHRRSSFTSERVAIIKVEIDKRLIRIVRRVCVDYTDLNKACLNDNFPLPRIDQFVDLTSDNQLLSFMDAYFNYNQVLMHEDDEAKTSFIIQRGTYCYKNTGATYQMLVNKIYKM</sequence>
<proteinExistence type="predicted"/>
<dbReference type="EMBL" id="JAJFAZ020000008">
    <property type="protein sequence ID" value="KAI5313157.1"/>
    <property type="molecule type" value="Genomic_DNA"/>
</dbReference>
<evidence type="ECO:0000313" key="2">
    <source>
        <dbReference type="Proteomes" id="UP001054821"/>
    </source>
</evidence>
<dbReference type="InterPro" id="IPR053134">
    <property type="entry name" value="RNA-dir_DNA_polymerase"/>
</dbReference>
<evidence type="ECO:0000313" key="1">
    <source>
        <dbReference type="EMBL" id="KAI5313157.1"/>
    </source>
</evidence>